<keyword evidence="1" id="KW-0255">Endonuclease</keyword>
<evidence type="ECO:0000313" key="2">
    <source>
        <dbReference type="Proteomes" id="UP001501455"/>
    </source>
</evidence>
<accession>A0ABP6TN11</accession>
<organism evidence="1 2">
    <name type="scientific">Streptomyces prasinosporus</name>
    <dbReference type="NCBI Taxonomy" id="68256"/>
    <lineage>
        <taxon>Bacteria</taxon>
        <taxon>Bacillati</taxon>
        <taxon>Actinomycetota</taxon>
        <taxon>Actinomycetes</taxon>
        <taxon>Kitasatosporales</taxon>
        <taxon>Streptomycetaceae</taxon>
        <taxon>Streptomyces</taxon>
        <taxon>Streptomyces albogriseolus group</taxon>
    </lineage>
</organism>
<comment type="caution">
    <text evidence="1">The sequence shown here is derived from an EMBL/GenBank/DDBJ whole genome shotgun (WGS) entry which is preliminary data.</text>
</comment>
<dbReference type="RefSeq" id="WP_345576833.1">
    <property type="nucleotide sequence ID" value="NZ_BAAAXF010000025.1"/>
</dbReference>
<reference evidence="2" key="1">
    <citation type="journal article" date="2019" name="Int. J. Syst. Evol. Microbiol.">
        <title>The Global Catalogue of Microorganisms (GCM) 10K type strain sequencing project: providing services to taxonomists for standard genome sequencing and annotation.</title>
        <authorList>
            <consortium name="The Broad Institute Genomics Platform"/>
            <consortium name="The Broad Institute Genome Sequencing Center for Infectious Disease"/>
            <person name="Wu L."/>
            <person name="Ma J."/>
        </authorList>
    </citation>
    <scope>NUCLEOTIDE SEQUENCE [LARGE SCALE GENOMIC DNA]</scope>
    <source>
        <strain evidence="2">JCM 4816</strain>
    </source>
</reference>
<proteinExistence type="predicted"/>
<keyword evidence="2" id="KW-1185">Reference proteome</keyword>
<dbReference type="GO" id="GO:0004519">
    <property type="term" value="F:endonuclease activity"/>
    <property type="evidence" value="ECO:0007669"/>
    <property type="project" value="UniProtKB-KW"/>
</dbReference>
<name>A0ABP6TN11_9ACTN</name>
<evidence type="ECO:0000313" key="1">
    <source>
        <dbReference type="EMBL" id="GAA3496679.1"/>
    </source>
</evidence>
<dbReference type="EMBL" id="BAAAXF010000025">
    <property type="protein sequence ID" value="GAA3496679.1"/>
    <property type="molecule type" value="Genomic_DNA"/>
</dbReference>
<protein>
    <submittedName>
        <fullName evidence="1">HNH endonuclease</fullName>
    </submittedName>
</protein>
<keyword evidence="1" id="KW-0378">Hydrolase</keyword>
<gene>
    <name evidence="1" type="ORF">GCM10019016_037800</name>
</gene>
<sequence length="284" mass="32110">MIPIDPPAMTVKDTLTAACRRLQDPVLKKRLLAREADLSAAEKKYTYFAEQDRLYALAIYERDAEKKTPDRDGVHLKTLYSAGLVGRRDGRRKYDELKARAPFGRCLLCGNSEIGSLDHHLPKEALPLYAICPVNLVPACGKCNQMKGDRIGITAGQRTLHPYYDRPGETGRYLVADITGWPVQFHIQALPNWDAELRARVEYHFDTFQLADRYAEFSVSVVTADQWLHRQIRSEGGIPALTDHLYEAAKQHARTHGPNAWDTALRYGLASSDWYLHHGVDEAP</sequence>
<dbReference type="Gene3D" id="1.10.30.50">
    <property type="match status" value="1"/>
</dbReference>
<dbReference type="Proteomes" id="UP001501455">
    <property type="component" value="Unassembled WGS sequence"/>
</dbReference>
<keyword evidence="1" id="KW-0540">Nuclease</keyword>